<dbReference type="PANTHER" id="PTHR37984:SF5">
    <property type="entry name" value="PROTEIN NYNRIN-LIKE"/>
    <property type="match status" value="1"/>
</dbReference>
<name>A0A8C6L4H7_NOTFU</name>
<accession>A0A8C6L4H7</accession>
<dbReference type="InterPro" id="IPR036397">
    <property type="entry name" value="RNaseH_sf"/>
</dbReference>
<protein>
    <recommendedName>
        <fullName evidence="1">Gypsy retrotransposon integrase-like protein 1</fullName>
    </recommendedName>
</protein>
<evidence type="ECO:0000313" key="4">
    <source>
        <dbReference type="Proteomes" id="UP000694548"/>
    </source>
</evidence>
<evidence type="ECO:0000259" key="2">
    <source>
        <dbReference type="PROSITE" id="PS50994"/>
    </source>
</evidence>
<reference evidence="3" key="3">
    <citation type="submission" date="2025-09" db="UniProtKB">
        <authorList>
            <consortium name="Ensembl"/>
        </authorList>
    </citation>
    <scope>IDENTIFICATION</scope>
</reference>
<proteinExistence type="predicted"/>
<dbReference type="GO" id="GO:0015074">
    <property type="term" value="P:DNA integration"/>
    <property type="evidence" value="ECO:0007669"/>
    <property type="project" value="InterPro"/>
</dbReference>
<organism evidence="3 4">
    <name type="scientific">Nothobranchius furzeri</name>
    <name type="common">Turquoise killifish</name>
    <dbReference type="NCBI Taxonomy" id="105023"/>
    <lineage>
        <taxon>Eukaryota</taxon>
        <taxon>Metazoa</taxon>
        <taxon>Chordata</taxon>
        <taxon>Craniata</taxon>
        <taxon>Vertebrata</taxon>
        <taxon>Euteleostomi</taxon>
        <taxon>Actinopterygii</taxon>
        <taxon>Neopterygii</taxon>
        <taxon>Teleostei</taxon>
        <taxon>Neoteleostei</taxon>
        <taxon>Acanthomorphata</taxon>
        <taxon>Ovalentaria</taxon>
        <taxon>Atherinomorphae</taxon>
        <taxon>Cyprinodontiformes</taxon>
        <taxon>Nothobranchiidae</taxon>
        <taxon>Nothobranchius</taxon>
    </lineage>
</organism>
<reference evidence="3" key="1">
    <citation type="submission" date="2014-08" db="EMBL/GenBank/DDBJ databases">
        <authorList>
            <person name="Senf B."/>
            <person name="Petzold A."/>
            <person name="Downie B.R."/>
            <person name="Koch P."/>
            <person name="Platzer M."/>
        </authorList>
    </citation>
    <scope>NUCLEOTIDE SEQUENCE [LARGE SCALE GENOMIC DNA]</scope>
    <source>
        <strain evidence="3">GRZ</strain>
    </source>
</reference>
<dbReference type="Gene3D" id="3.30.420.10">
    <property type="entry name" value="Ribonuclease H-like superfamily/Ribonuclease H"/>
    <property type="match status" value="1"/>
</dbReference>
<dbReference type="GeneTree" id="ENSGT01000000214408"/>
<reference evidence="3" key="2">
    <citation type="submission" date="2025-08" db="UniProtKB">
        <authorList>
            <consortium name="Ensembl"/>
        </authorList>
    </citation>
    <scope>IDENTIFICATION</scope>
</reference>
<dbReference type="SUPFAM" id="SSF53098">
    <property type="entry name" value="Ribonuclease H-like"/>
    <property type="match status" value="1"/>
</dbReference>
<dbReference type="Proteomes" id="UP000694548">
    <property type="component" value="Chromosome sgr01"/>
</dbReference>
<dbReference type="InterPro" id="IPR041588">
    <property type="entry name" value="Integrase_H2C2"/>
</dbReference>
<dbReference type="InterPro" id="IPR050951">
    <property type="entry name" value="Retrovirus_Pol_polyprotein"/>
</dbReference>
<evidence type="ECO:0000256" key="1">
    <source>
        <dbReference type="ARBA" id="ARBA00039658"/>
    </source>
</evidence>
<dbReference type="Ensembl" id="ENSNFUT00015016296.1">
    <property type="protein sequence ID" value="ENSNFUP00015015552.1"/>
    <property type="gene ID" value="ENSNFUG00015007482.1"/>
</dbReference>
<dbReference type="Gene3D" id="1.10.340.70">
    <property type="match status" value="1"/>
</dbReference>
<evidence type="ECO:0000313" key="3">
    <source>
        <dbReference type="Ensembl" id="ENSNFUP00015015552.1"/>
    </source>
</evidence>
<dbReference type="GO" id="GO:0003676">
    <property type="term" value="F:nucleic acid binding"/>
    <property type="evidence" value="ECO:0007669"/>
    <property type="project" value="InterPro"/>
</dbReference>
<dbReference type="InterPro" id="IPR012337">
    <property type="entry name" value="RNaseH-like_sf"/>
</dbReference>
<dbReference type="PROSITE" id="PS50994">
    <property type="entry name" value="INTEGRASE"/>
    <property type="match status" value="1"/>
</dbReference>
<dbReference type="PANTHER" id="PTHR37984">
    <property type="entry name" value="PROTEIN CBG26694"/>
    <property type="match status" value="1"/>
</dbReference>
<dbReference type="AlphaFoldDB" id="A0A8C6L4H7"/>
<dbReference type="Pfam" id="PF17921">
    <property type="entry name" value="Integrase_H2C2"/>
    <property type="match status" value="1"/>
</dbReference>
<dbReference type="InterPro" id="IPR001584">
    <property type="entry name" value="Integrase_cat-core"/>
</dbReference>
<feature type="domain" description="Integrase catalytic" evidence="2">
    <location>
        <begin position="79"/>
        <end position="243"/>
    </location>
</feature>
<sequence>MFYFPGALDGHLYYKSQSKFRLVVFQSQICDVLRSCHDDFGSGGHPGRRRTLEKVSSSYHWKTLFKDVNKWVTQHDTLKTVAPVLHPIQVQGAWSVLGIDLIGPLPTTNMKFMQYKFILTATDLFTKWVVAKSLYTKTATEVSKEIVNILLDFGLVERIITDQGWEFVNEALNVKHCITSAYHPQANGQDERTNQNIKTALAKYCGEDQNDWDIHLRGIVAGINTSKQRSTKYTPYCAMFGRQPRTPGVINITQEGGDDRSVVVEETEDHLEAKTAAVADLHAKVIMKWKSILQKRRHVKSFHFEVGRKGGRLEANWSGPYVIASLSEKGVATLLNKSGNQFKQSINVSQLKPFIRPELRGIIIVLIKTQCSMCRSVIFASPSLQSPKSQTCQPLKVISSKVYL</sequence>
<keyword evidence="4" id="KW-1185">Reference proteome</keyword>